<sequence>MEYIKSLYYIAQDYWVLTMLIGLMSCFVESFIPALPLIGIVTGNVIFLGFLNGMILSWIGSGLGTISLFLLTKKFKDSIYMKKIKNKKINKVISWIYSQGFKVLFIAYCCPFVPSVLMTIASALSEKDIRNFAPAMLSGKFVMFLVVSYPASDVVGFIKNPIKVVVFLLLVFLAWKVGNRVNTKLGENN</sequence>
<dbReference type="PANTHER" id="PTHR12677:SF55">
    <property type="entry name" value="UNDECAPRENYL PHOSPHATE TRANSPORTER SAOUHSC_00901-RELATED"/>
    <property type="match status" value="1"/>
</dbReference>
<comment type="subcellular location">
    <subcellularLocation>
        <location evidence="1 6">Cell membrane</location>
        <topology evidence="1 6">Multi-pass membrane protein</topology>
    </subcellularLocation>
</comment>
<feature type="transmembrane region" description="Helical" evidence="6">
    <location>
        <begin position="92"/>
        <end position="120"/>
    </location>
</feature>
<dbReference type="InterPro" id="IPR032816">
    <property type="entry name" value="VTT_dom"/>
</dbReference>
<dbReference type="KEGG" id="ril:CRIB_1701"/>
<evidence type="ECO:0000313" key="9">
    <source>
        <dbReference type="Proteomes" id="UP000245622"/>
    </source>
</evidence>
<evidence type="ECO:0000256" key="3">
    <source>
        <dbReference type="ARBA" id="ARBA00022692"/>
    </source>
</evidence>
<dbReference type="GO" id="GO:0005886">
    <property type="term" value="C:plasma membrane"/>
    <property type="evidence" value="ECO:0007669"/>
    <property type="project" value="UniProtKB-SubCell"/>
</dbReference>
<feature type="transmembrane region" description="Helical" evidence="6">
    <location>
        <begin position="14"/>
        <end position="39"/>
    </location>
</feature>
<dbReference type="PANTHER" id="PTHR12677">
    <property type="entry name" value="GOLGI APPARATUS MEMBRANE PROTEIN TVP38-RELATED"/>
    <property type="match status" value="1"/>
</dbReference>
<comment type="caution">
    <text evidence="6">Lacks conserved residue(s) required for the propagation of feature annotation.</text>
</comment>
<keyword evidence="9" id="KW-1185">Reference proteome</keyword>
<evidence type="ECO:0000256" key="5">
    <source>
        <dbReference type="ARBA" id="ARBA00023136"/>
    </source>
</evidence>
<reference evidence="8 9" key="1">
    <citation type="submission" date="2014-04" db="EMBL/GenBank/DDBJ databases">
        <authorList>
            <person name="Hornung B.V."/>
        </authorList>
    </citation>
    <scope>NUCLEOTIDE SEQUENCE [LARGE SCALE GENOMIC DNA]</scope>
    <source>
        <strain evidence="8 9">CRIB</strain>
    </source>
</reference>
<dbReference type="Pfam" id="PF09335">
    <property type="entry name" value="VTT_dom"/>
    <property type="match status" value="1"/>
</dbReference>
<dbReference type="AlphaFoldDB" id="A0A1V1I272"/>
<protein>
    <recommendedName>
        <fullName evidence="6">TVP38/TMEM64 family membrane protein</fullName>
    </recommendedName>
</protein>
<feature type="transmembrane region" description="Helical" evidence="6">
    <location>
        <begin position="45"/>
        <end position="71"/>
    </location>
</feature>
<evidence type="ECO:0000256" key="1">
    <source>
        <dbReference type="ARBA" id="ARBA00004651"/>
    </source>
</evidence>
<dbReference type="EMBL" id="LN555523">
    <property type="protein sequence ID" value="CED94308.1"/>
    <property type="molecule type" value="Genomic_DNA"/>
</dbReference>
<keyword evidence="5 6" id="KW-0472">Membrane</keyword>
<keyword evidence="3 6" id="KW-0812">Transmembrane</keyword>
<keyword evidence="2 6" id="KW-1003">Cell membrane</keyword>
<evidence type="ECO:0000259" key="7">
    <source>
        <dbReference type="Pfam" id="PF09335"/>
    </source>
</evidence>
<dbReference type="Proteomes" id="UP000245622">
    <property type="component" value="Chromosome 1"/>
</dbReference>
<gene>
    <name evidence="8" type="ORF">CRIB_1701</name>
</gene>
<name>A0A1V1I272_9FIRM</name>
<comment type="similarity">
    <text evidence="6">Belongs to the TVP38/TMEM64 family.</text>
</comment>
<dbReference type="RefSeq" id="WP_180701841.1">
    <property type="nucleotide sequence ID" value="NZ_LN555523.1"/>
</dbReference>
<organism evidence="8 9">
    <name type="scientific">Romboutsia ilealis</name>
    <dbReference type="NCBI Taxonomy" id="1115758"/>
    <lineage>
        <taxon>Bacteria</taxon>
        <taxon>Bacillati</taxon>
        <taxon>Bacillota</taxon>
        <taxon>Clostridia</taxon>
        <taxon>Peptostreptococcales</taxon>
        <taxon>Peptostreptococcaceae</taxon>
        <taxon>Romboutsia</taxon>
    </lineage>
</organism>
<keyword evidence="4 6" id="KW-1133">Transmembrane helix</keyword>
<evidence type="ECO:0000256" key="6">
    <source>
        <dbReference type="RuleBase" id="RU366058"/>
    </source>
</evidence>
<dbReference type="GeneID" id="82205733"/>
<feature type="domain" description="VTT" evidence="7">
    <location>
        <begin position="41"/>
        <end position="150"/>
    </location>
</feature>
<evidence type="ECO:0000313" key="8">
    <source>
        <dbReference type="EMBL" id="CED94308.1"/>
    </source>
</evidence>
<proteinExistence type="inferred from homology"/>
<evidence type="ECO:0000256" key="4">
    <source>
        <dbReference type="ARBA" id="ARBA00022989"/>
    </source>
</evidence>
<accession>A0A1V1I272</accession>
<dbReference type="PROSITE" id="PS51257">
    <property type="entry name" value="PROKAR_LIPOPROTEIN"/>
    <property type="match status" value="1"/>
</dbReference>
<evidence type="ECO:0000256" key="2">
    <source>
        <dbReference type="ARBA" id="ARBA00022475"/>
    </source>
</evidence>
<dbReference type="InterPro" id="IPR015414">
    <property type="entry name" value="TMEM64"/>
</dbReference>
<feature type="transmembrane region" description="Helical" evidence="6">
    <location>
        <begin position="161"/>
        <end position="178"/>
    </location>
</feature>